<feature type="region of interest" description="Disordered" evidence="1">
    <location>
        <begin position="91"/>
        <end position="170"/>
    </location>
</feature>
<feature type="domain" description="DDE-1" evidence="2">
    <location>
        <begin position="393"/>
        <end position="582"/>
    </location>
</feature>
<dbReference type="EMBL" id="JAKCXM010000028">
    <property type="protein sequence ID" value="KAJ0406841.1"/>
    <property type="molecule type" value="Genomic_DNA"/>
</dbReference>
<feature type="compositionally biased region" description="Low complexity" evidence="1">
    <location>
        <begin position="147"/>
        <end position="158"/>
    </location>
</feature>
<dbReference type="GO" id="GO:0003677">
    <property type="term" value="F:DNA binding"/>
    <property type="evidence" value="ECO:0007669"/>
    <property type="project" value="TreeGrafter"/>
</dbReference>
<reference evidence="3" key="1">
    <citation type="submission" date="2021-12" db="EMBL/GenBank/DDBJ databases">
        <title>Prjna785345.</title>
        <authorList>
            <person name="Rujirawat T."/>
            <person name="Krajaejun T."/>
        </authorList>
    </citation>
    <scope>NUCLEOTIDE SEQUENCE</scope>
    <source>
        <strain evidence="3">Pi057C3</strain>
    </source>
</reference>
<evidence type="ECO:0000313" key="4">
    <source>
        <dbReference type="Proteomes" id="UP001209570"/>
    </source>
</evidence>
<dbReference type="InterPro" id="IPR009057">
    <property type="entry name" value="Homeodomain-like_sf"/>
</dbReference>
<gene>
    <name evidence="3" type="ORF">P43SY_008863</name>
</gene>
<comment type="caution">
    <text evidence="3">The sequence shown here is derived from an EMBL/GenBank/DDBJ whole genome shotgun (WGS) entry which is preliminary data.</text>
</comment>
<dbReference type="Proteomes" id="UP001209570">
    <property type="component" value="Unassembled WGS sequence"/>
</dbReference>
<evidence type="ECO:0000313" key="3">
    <source>
        <dbReference type="EMBL" id="KAJ0406841.1"/>
    </source>
</evidence>
<dbReference type="PANTHER" id="PTHR19303:SF73">
    <property type="entry name" value="PROTEIN PDC2"/>
    <property type="match status" value="1"/>
</dbReference>
<dbReference type="GO" id="GO:0005634">
    <property type="term" value="C:nucleus"/>
    <property type="evidence" value="ECO:0007669"/>
    <property type="project" value="TreeGrafter"/>
</dbReference>
<name>A0AAD5LQE4_PYTIN</name>
<dbReference type="AlphaFoldDB" id="A0AAD5LQE4"/>
<feature type="compositionally biased region" description="Acidic residues" evidence="1">
    <location>
        <begin position="111"/>
        <end position="126"/>
    </location>
</feature>
<dbReference type="Gene3D" id="1.10.10.60">
    <property type="entry name" value="Homeodomain-like"/>
    <property type="match status" value="1"/>
</dbReference>
<dbReference type="PANTHER" id="PTHR19303">
    <property type="entry name" value="TRANSPOSON"/>
    <property type="match status" value="1"/>
</dbReference>
<evidence type="ECO:0000256" key="1">
    <source>
        <dbReference type="SAM" id="MobiDB-lite"/>
    </source>
</evidence>
<dbReference type="InterPro" id="IPR050863">
    <property type="entry name" value="CenT-Element_Derived"/>
</dbReference>
<proteinExistence type="predicted"/>
<sequence length="778" mass="84211">MNPDDSGHSHLSAAPAGATHGAAVSLEAMRAAHASALAAAAAAAAAASGVGVGGGPQAALNAVVGRKHPRSEMALVPMDAGGMNVMQALESAGESSTGELNGVGEGGRLEGDDDDEEEEVEEEEDDARGGAGHALEEDDDEDDAGAGDHASLGADAGAAGPGGGLPTGRRMRLTLGQKREVVDLAASKKFTHKELAEKFRVGRTTITNICRQEDLIRTETDSADATKKKRKTTKCTYDLRVLDECLHKWRMEVKVSAPDTKLTGTILQQKAMDIAMKIQQDPFAELPDKVRVALSKFSASNGWLDGYRTRFGSFSSKQLHGDSSVIKNVDIQTRLRELHHSLVGVELQDIWTASEFAVMYKQPGGSVPPGAATGFPGPGTLGDGVAATLNTGRLTVTLLVSAAGETFDMQVVGVDRSPVVLDGINTQQEFSLHYGYSKTGWQVANTMVNILKALNGLAKQRKRTFRVILDSAVPHVKAAMMLDSQGDQRTFFVYDHLQLYFLPPNFKPPRFHPCHLGIIQAFKARFRYELVETLYTTYRQSMLAQQPQGFVHPARFLHTRNVFHWLYVALHSLDKHLIQHCWVQSGLLPTQVIAHLDMKQIARVAQQGGSAPAPSQGSSHHATVPYVLARYRELQQLMDEIRHIAPSFLQWVGVSDPTNAQAYVELEGNASVTDPGIDELQIIRSVLQKHGFLSTKRLDDASHAGGHFESLADVAHEQCPMPEEVLASVEILKKYLRLTRDKIPARVDAIVQLNKLKAHVGTARSGGVHDVSGHSIAM</sequence>
<dbReference type="Pfam" id="PF03184">
    <property type="entry name" value="DDE_1"/>
    <property type="match status" value="1"/>
</dbReference>
<evidence type="ECO:0000259" key="2">
    <source>
        <dbReference type="Pfam" id="PF03184"/>
    </source>
</evidence>
<dbReference type="SUPFAM" id="SSF46689">
    <property type="entry name" value="Homeodomain-like"/>
    <property type="match status" value="1"/>
</dbReference>
<organism evidence="3 4">
    <name type="scientific">Pythium insidiosum</name>
    <name type="common">Pythiosis disease agent</name>
    <dbReference type="NCBI Taxonomy" id="114742"/>
    <lineage>
        <taxon>Eukaryota</taxon>
        <taxon>Sar</taxon>
        <taxon>Stramenopiles</taxon>
        <taxon>Oomycota</taxon>
        <taxon>Peronosporomycetes</taxon>
        <taxon>Pythiales</taxon>
        <taxon>Pythiaceae</taxon>
        <taxon>Pythium</taxon>
    </lineage>
</organism>
<feature type="compositionally biased region" description="Acidic residues" evidence="1">
    <location>
        <begin position="136"/>
        <end position="145"/>
    </location>
</feature>
<keyword evidence="4" id="KW-1185">Reference proteome</keyword>
<dbReference type="InterPro" id="IPR004875">
    <property type="entry name" value="DDE_SF_endonuclease_dom"/>
</dbReference>
<accession>A0AAD5LQE4</accession>
<protein>
    <recommendedName>
        <fullName evidence="2">DDE-1 domain-containing protein</fullName>
    </recommendedName>
</protein>